<dbReference type="RefSeq" id="WP_011013186.1">
    <property type="nucleotide sequence ID" value="NC_003413.1"/>
</dbReference>
<proteinExistence type="inferred from homology"/>
<dbReference type="HAMAP" id="MF_00582">
    <property type="entry name" value="UPF0215"/>
    <property type="match status" value="1"/>
</dbReference>
<evidence type="ECO:0000313" key="3">
    <source>
        <dbReference type="Proteomes" id="UP000324354"/>
    </source>
</evidence>
<evidence type="ECO:0000256" key="1">
    <source>
        <dbReference type="HAMAP-Rule" id="MF_00582"/>
    </source>
</evidence>
<dbReference type="Pfam" id="PF01949">
    <property type="entry name" value="Endo_dU"/>
    <property type="match status" value="1"/>
</dbReference>
<sequence length="194" mass="21713">MIRRVKREIRVIGFDDGTFPHKKRGEKVILVGIVMKGGSDVLGAVSRWITIDGLDVTEAIIDSILSSRFRGDLRVILLKGITYAGFNVVDVNRVFRETGLPLIVVVRKRPDFEAIENALRKHFEDWEKRMELIKAGGKIYELIPGKVYYQAIGIDAETAAKIIRATSRNSLIPEALRIAHIVASAVMRGESSKE</sequence>
<dbReference type="EMBL" id="CP023154">
    <property type="protein sequence ID" value="QEK79632.1"/>
    <property type="molecule type" value="Genomic_DNA"/>
</dbReference>
<organism evidence="2 3">
    <name type="scientific">Pyrococcus furiosus (strain ATCC 43587 / DSM 3638 / JCM 8422 / Vc1)</name>
    <dbReference type="NCBI Taxonomy" id="186497"/>
    <lineage>
        <taxon>Archaea</taxon>
        <taxon>Methanobacteriati</taxon>
        <taxon>Methanobacteriota</taxon>
        <taxon>Thermococci</taxon>
        <taxon>Thermococcales</taxon>
        <taxon>Thermococcaceae</taxon>
        <taxon>Pyrococcus</taxon>
    </lineage>
</organism>
<evidence type="ECO:0000313" key="2">
    <source>
        <dbReference type="EMBL" id="QEK79632.1"/>
    </source>
</evidence>
<dbReference type="NCBIfam" id="NF001977">
    <property type="entry name" value="PRK00766.1"/>
    <property type="match status" value="1"/>
</dbReference>
<dbReference type="PANTHER" id="PTHR39518:SF2">
    <property type="entry name" value="UPF0215 PROTEIN MJ1150"/>
    <property type="match status" value="1"/>
</dbReference>
<dbReference type="GeneID" id="13301137"/>
<dbReference type="PANTHER" id="PTHR39518">
    <property type="entry name" value="UPF0215 PROTEIN MJ1150"/>
    <property type="match status" value="1"/>
</dbReference>
<dbReference type="InterPro" id="IPR002802">
    <property type="entry name" value="Endo_dU"/>
</dbReference>
<dbReference type="Proteomes" id="UP000324354">
    <property type="component" value="Chromosome"/>
</dbReference>
<dbReference type="SMR" id="A0A5C0XS69"/>
<dbReference type="GeneID" id="41713864"/>
<dbReference type="PIRSF" id="PIRSF006380">
    <property type="entry name" value="UCP006380"/>
    <property type="match status" value="1"/>
</dbReference>
<accession>A0A5C0XS69</accession>
<gene>
    <name evidence="2" type="ORF">PFDSM3638_10295</name>
</gene>
<dbReference type="AlphaFoldDB" id="A0A5C0XS69"/>
<dbReference type="KEGG" id="pfu:PF2042"/>
<comment type="similarity">
    <text evidence="1">Belongs to the UPF0215 family.</text>
</comment>
<protein>
    <recommendedName>
        <fullName evidence="1">UPF0215 protein PFDSM3638_10295</fullName>
    </recommendedName>
</protein>
<dbReference type="Gene3D" id="3.30.2170.10">
    <property type="entry name" value="archaeoglobus fulgidus dsm 4304 superfamily"/>
    <property type="match status" value="1"/>
</dbReference>
<reference evidence="2 3" key="1">
    <citation type="submission" date="2017-08" db="EMBL/GenBank/DDBJ databases">
        <title>Resequencing and Reannotation of the genome of Pyrococcus furiosus type strain DSM3638.</title>
        <authorList>
            <person name="Reichelt R.M."/>
            <person name="Bunk B."/>
        </authorList>
    </citation>
    <scope>NUCLEOTIDE SEQUENCE [LARGE SCALE GENOMIC DNA]</scope>
    <source>
        <strain evidence="2 3">DSM 3638</strain>
    </source>
</reference>
<name>A0A5C0XS69_PYRFU</name>
<dbReference type="OrthoDB" id="15207at2157"/>